<evidence type="ECO:0000313" key="11">
    <source>
        <dbReference type="EMBL" id="QDV25658.1"/>
    </source>
</evidence>
<comment type="catalytic activity">
    <reaction evidence="1 10">
        <text>Transfers a segment of a (1-&gt;4)-alpha-D-glucan to a new position in an acceptor, which may be glucose or a (1-&gt;4)-alpha-D-glucan.</text>
        <dbReference type="EC" id="2.4.1.25"/>
    </reaction>
</comment>
<dbReference type="NCBIfam" id="TIGR00217">
    <property type="entry name" value="malQ"/>
    <property type="match status" value="1"/>
</dbReference>
<evidence type="ECO:0000256" key="10">
    <source>
        <dbReference type="RuleBase" id="RU361207"/>
    </source>
</evidence>
<dbReference type="RefSeq" id="WP_145081056.1">
    <property type="nucleotide sequence ID" value="NZ_CP036298.1"/>
</dbReference>
<evidence type="ECO:0000256" key="7">
    <source>
        <dbReference type="ARBA" id="ARBA00023277"/>
    </source>
</evidence>
<dbReference type="PANTHER" id="PTHR32438:SF5">
    <property type="entry name" value="4-ALPHA-GLUCANOTRANSFERASE DPE1, CHLOROPLASTIC_AMYLOPLASTIC"/>
    <property type="match status" value="1"/>
</dbReference>
<dbReference type="InterPro" id="IPR017853">
    <property type="entry name" value="GH"/>
</dbReference>
<keyword evidence="7 10" id="KW-0119">Carbohydrate metabolism</keyword>
<comment type="similarity">
    <text evidence="2 10">Belongs to the disproportionating enzyme family.</text>
</comment>
<dbReference type="EC" id="2.4.1.25" evidence="3 10"/>
<accession>A0A518GAM9</accession>
<dbReference type="PANTHER" id="PTHR32438">
    <property type="entry name" value="4-ALPHA-GLUCANOTRANSFERASE DPE1, CHLOROPLASTIC/AMYLOPLASTIC"/>
    <property type="match status" value="1"/>
</dbReference>
<evidence type="ECO:0000256" key="6">
    <source>
        <dbReference type="ARBA" id="ARBA00022679"/>
    </source>
</evidence>
<keyword evidence="5 10" id="KW-0328">Glycosyltransferase</keyword>
<organism evidence="11 12">
    <name type="scientific">Aureliella helgolandensis</name>
    <dbReference type="NCBI Taxonomy" id="2527968"/>
    <lineage>
        <taxon>Bacteria</taxon>
        <taxon>Pseudomonadati</taxon>
        <taxon>Planctomycetota</taxon>
        <taxon>Planctomycetia</taxon>
        <taxon>Pirellulales</taxon>
        <taxon>Pirellulaceae</taxon>
        <taxon>Aureliella</taxon>
    </lineage>
</organism>
<evidence type="ECO:0000256" key="2">
    <source>
        <dbReference type="ARBA" id="ARBA00005684"/>
    </source>
</evidence>
<proteinExistence type="inferred from homology"/>
<protein>
    <recommendedName>
        <fullName evidence="4 10">4-alpha-glucanotransferase</fullName>
        <ecNumber evidence="3 10">2.4.1.25</ecNumber>
    </recommendedName>
    <alternativeName>
        <fullName evidence="8 10">Amylomaltase</fullName>
    </alternativeName>
    <alternativeName>
        <fullName evidence="9 10">Disproportionating enzyme</fullName>
    </alternativeName>
</protein>
<dbReference type="NCBIfam" id="NF011080">
    <property type="entry name" value="PRK14508.1-3"/>
    <property type="match status" value="1"/>
</dbReference>
<dbReference type="EMBL" id="CP036298">
    <property type="protein sequence ID" value="QDV25658.1"/>
    <property type="molecule type" value="Genomic_DNA"/>
</dbReference>
<sequence length="514" mass="58231">MSQFERASGVLLHVTSLPSPYGVGDLGRGAYRFVDFLVQSGQRIWQLLPIGPTIQCESPYSCYSAFAGNPVLISPELLVADGFLPSGALQHIENSDESPRQADFVHARNIKNELLRESFEFFLGQAGCSELDEFEAFCTTHKWWLDDFSLFAALMQHFGNDDWCSWPTELVTRDSAALGRWREQLSKEVEYEQYVQYLFFQQWNKLKAYAAANRVQLFGDMPIFVAHGSADVWANQEVFCLDEGGKSTVVAGVPPDYFSKTGQLWGNPLYNWKALEQTDYRWWTNRFRMAFQLYDILRIDHFRGFEAYWEVPADAKTAVNGKWAPGPGKAPFDAARRALGELPIVAEDLGMITEAVHELREQLGFPGMRVLQFGFDSADDLFHRPESYPENSAAYTGTHDNSTIVGWLKEREGRAAGEDILQGYLEDPIRSGMPYHWQLISMVLRSPSDLAIIPLQDILGLDDDSRMNVPGKAHGNWGWRYEASQLTQELIDRLKIITIASDRESVPMVAEAIH</sequence>
<evidence type="ECO:0000256" key="9">
    <source>
        <dbReference type="ARBA" id="ARBA00031501"/>
    </source>
</evidence>
<reference evidence="11 12" key="1">
    <citation type="submission" date="2019-02" db="EMBL/GenBank/DDBJ databases">
        <title>Deep-cultivation of Planctomycetes and their phenomic and genomic characterization uncovers novel biology.</title>
        <authorList>
            <person name="Wiegand S."/>
            <person name="Jogler M."/>
            <person name="Boedeker C."/>
            <person name="Pinto D."/>
            <person name="Vollmers J."/>
            <person name="Rivas-Marin E."/>
            <person name="Kohn T."/>
            <person name="Peeters S.H."/>
            <person name="Heuer A."/>
            <person name="Rast P."/>
            <person name="Oberbeckmann S."/>
            <person name="Bunk B."/>
            <person name="Jeske O."/>
            <person name="Meyerdierks A."/>
            <person name="Storesund J.E."/>
            <person name="Kallscheuer N."/>
            <person name="Luecker S."/>
            <person name="Lage O.M."/>
            <person name="Pohl T."/>
            <person name="Merkel B.J."/>
            <person name="Hornburger P."/>
            <person name="Mueller R.-W."/>
            <person name="Bruemmer F."/>
            <person name="Labrenz M."/>
            <person name="Spormann A.M."/>
            <person name="Op den Camp H."/>
            <person name="Overmann J."/>
            <person name="Amann R."/>
            <person name="Jetten M.S.M."/>
            <person name="Mascher T."/>
            <person name="Medema M.H."/>
            <person name="Devos D.P."/>
            <person name="Kaster A.-K."/>
            <person name="Ovreas L."/>
            <person name="Rohde M."/>
            <person name="Galperin M.Y."/>
            <person name="Jogler C."/>
        </authorList>
    </citation>
    <scope>NUCLEOTIDE SEQUENCE [LARGE SCALE GENOMIC DNA]</scope>
    <source>
        <strain evidence="11 12">Q31a</strain>
    </source>
</reference>
<evidence type="ECO:0000256" key="3">
    <source>
        <dbReference type="ARBA" id="ARBA00012560"/>
    </source>
</evidence>
<dbReference type="GO" id="GO:0004134">
    <property type="term" value="F:4-alpha-glucanotransferase activity"/>
    <property type="evidence" value="ECO:0007669"/>
    <property type="project" value="UniProtKB-EC"/>
</dbReference>
<evidence type="ECO:0000256" key="1">
    <source>
        <dbReference type="ARBA" id="ARBA00000439"/>
    </source>
</evidence>
<dbReference type="SUPFAM" id="SSF51445">
    <property type="entry name" value="(Trans)glycosidases"/>
    <property type="match status" value="1"/>
</dbReference>
<dbReference type="OrthoDB" id="9811841at2"/>
<evidence type="ECO:0000256" key="4">
    <source>
        <dbReference type="ARBA" id="ARBA00020295"/>
    </source>
</evidence>
<dbReference type="Pfam" id="PF02446">
    <property type="entry name" value="Glyco_hydro_77"/>
    <property type="match status" value="1"/>
</dbReference>
<evidence type="ECO:0000256" key="8">
    <source>
        <dbReference type="ARBA" id="ARBA00031423"/>
    </source>
</evidence>
<dbReference type="Gene3D" id="3.20.20.80">
    <property type="entry name" value="Glycosidases"/>
    <property type="match status" value="1"/>
</dbReference>
<dbReference type="Proteomes" id="UP000318017">
    <property type="component" value="Chromosome"/>
</dbReference>
<dbReference type="KEGG" id="ahel:Q31a_39840"/>
<gene>
    <name evidence="11" type="primary">malQ</name>
    <name evidence="11" type="ORF">Q31a_39840</name>
</gene>
<name>A0A518GAM9_9BACT</name>
<keyword evidence="6 10" id="KW-0808">Transferase</keyword>
<evidence type="ECO:0000313" key="12">
    <source>
        <dbReference type="Proteomes" id="UP000318017"/>
    </source>
</evidence>
<evidence type="ECO:0000256" key="5">
    <source>
        <dbReference type="ARBA" id="ARBA00022676"/>
    </source>
</evidence>
<dbReference type="GO" id="GO:0005975">
    <property type="term" value="P:carbohydrate metabolic process"/>
    <property type="evidence" value="ECO:0007669"/>
    <property type="project" value="InterPro"/>
</dbReference>
<dbReference type="InterPro" id="IPR003385">
    <property type="entry name" value="Glyco_hydro_77"/>
</dbReference>
<keyword evidence="12" id="KW-1185">Reference proteome</keyword>
<dbReference type="AlphaFoldDB" id="A0A518GAM9"/>